<dbReference type="SUPFAM" id="SSF56784">
    <property type="entry name" value="HAD-like"/>
    <property type="match status" value="1"/>
</dbReference>
<protein>
    <recommendedName>
        <fullName evidence="4">Acid phosphatase</fullName>
    </recommendedName>
</protein>
<feature type="signal peptide" evidence="1">
    <location>
        <begin position="1"/>
        <end position="22"/>
    </location>
</feature>
<name>A0A9X2KLP6_9SPHN</name>
<sequence>MIRLRAALVLASAAVLTGGCVAAAIPVMAGGVIARDKLRDREAVRRQADAAKREAVPATLKTQAAQDAVRDVGTAALPSADRIVPTTLTELPRPDSAAGEDAAASLQAYQALWIYLSAQAAKRRRGEPLRSVVLEPGSTLDAPRYVPCESKPLAILFDLDENPAKSADADARWRRWKGDGSDPLVAVPGAVDGVAAARREGIAVIFTSARMPEGASGVAAAVARLGLGEVEPGKTLQLRGGLPGDGVRQTIAASYCVVAMVGDALGDFSDLFPPADASGRQPAAVTETMVAPLWGAGWFLLPNPVRSTAAISTASNGEK</sequence>
<feature type="chain" id="PRO_5040816396" description="Acid phosphatase" evidence="1">
    <location>
        <begin position="23"/>
        <end position="319"/>
    </location>
</feature>
<comment type="caution">
    <text evidence="2">The sequence shown here is derived from an EMBL/GenBank/DDBJ whole genome shotgun (WGS) entry which is preliminary data.</text>
</comment>
<dbReference type="Gene3D" id="3.40.50.1000">
    <property type="entry name" value="HAD superfamily/HAD-like"/>
    <property type="match status" value="1"/>
</dbReference>
<accession>A0A9X2KLP6</accession>
<organism evidence="2 3">
    <name type="scientific">Sphingomonas tagetis</name>
    <dbReference type="NCBI Taxonomy" id="2949092"/>
    <lineage>
        <taxon>Bacteria</taxon>
        <taxon>Pseudomonadati</taxon>
        <taxon>Pseudomonadota</taxon>
        <taxon>Alphaproteobacteria</taxon>
        <taxon>Sphingomonadales</taxon>
        <taxon>Sphingomonadaceae</taxon>
        <taxon>Sphingomonas</taxon>
    </lineage>
</organism>
<evidence type="ECO:0000313" key="3">
    <source>
        <dbReference type="Proteomes" id="UP001139451"/>
    </source>
</evidence>
<dbReference type="AlphaFoldDB" id="A0A9X2KLP6"/>
<evidence type="ECO:0000313" key="2">
    <source>
        <dbReference type="EMBL" id="MCP3731754.1"/>
    </source>
</evidence>
<dbReference type="PROSITE" id="PS51257">
    <property type="entry name" value="PROKAR_LIPOPROTEIN"/>
    <property type="match status" value="1"/>
</dbReference>
<dbReference type="EMBL" id="JAMLDX010000012">
    <property type="protein sequence ID" value="MCP3731754.1"/>
    <property type="molecule type" value="Genomic_DNA"/>
</dbReference>
<reference evidence="2" key="1">
    <citation type="submission" date="2022-05" db="EMBL/GenBank/DDBJ databases">
        <title>Sphingomonas sp. strain MG17 Genome sequencing and assembly.</title>
        <authorList>
            <person name="Kim I."/>
        </authorList>
    </citation>
    <scope>NUCLEOTIDE SEQUENCE</scope>
    <source>
        <strain evidence="2">MG17</strain>
    </source>
</reference>
<gene>
    <name evidence="2" type="ORF">M9978_15110</name>
</gene>
<keyword evidence="1" id="KW-0732">Signal</keyword>
<dbReference type="RefSeq" id="WP_254294614.1">
    <property type="nucleotide sequence ID" value="NZ_JAMLDX010000012.1"/>
</dbReference>
<dbReference type="InterPro" id="IPR023214">
    <property type="entry name" value="HAD_sf"/>
</dbReference>
<proteinExistence type="predicted"/>
<dbReference type="Proteomes" id="UP001139451">
    <property type="component" value="Unassembled WGS sequence"/>
</dbReference>
<evidence type="ECO:0000256" key="1">
    <source>
        <dbReference type="SAM" id="SignalP"/>
    </source>
</evidence>
<keyword evidence="3" id="KW-1185">Reference proteome</keyword>
<dbReference type="InterPro" id="IPR036412">
    <property type="entry name" value="HAD-like_sf"/>
</dbReference>
<evidence type="ECO:0008006" key="4">
    <source>
        <dbReference type="Google" id="ProtNLM"/>
    </source>
</evidence>